<dbReference type="AlphaFoldDB" id="A0A657LQX3"/>
<dbReference type="Pfam" id="PF06429">
    <property type="entry name" value="Flg_bbr_C"/>
    <property type="match status" value="1"/>
</dbReference>
<dbReference type="GO" id="GO:0005576">
    <property type="term" value="C:extracellular region"/>
    <property type="evidence" value="ECO:0007669"/>
    <property type="project" value="UniProtKB-SubCell"/>
</dbReference>
<comment type="caution">
    <text evidence="9">The sequence shown here is derived from an EMBL/GenBank/DDBJ whole genome shotgun (WGS) entry which is preliminary data.</text>
</comment>
<dbReference type="GO" id="GO:0009424">
    <property type="term" value="C:bacterial-type flagellum hook"/>
    <property type="evidence" value="ECO:0007669"/>
    <property type="project" value="InterPro"/>
</dbReference>
<dbReference type="RefSeq" id="WP_071833782.1">
    <property type="nucleotide sequence ID" value="NZ_LSRP01000094.1"/>
</dbReference>
<dbReference type="InterPro" id="IPR053927">
    <property type="entry name" value="FlgK_helical"/>
</dbReference>
<evidence type="ECO:0000256" key="5">
    <source>
        <dbReference type="ARBA" id="ARBA00022525"/>
    </source>
</evidence>
<gene>
    <name evidence="9" type="primary">flgK</name>
    <name evidence="9" type="ORF">AX760_19545</name>
</gene>
<dbReference type="Proteomes" id="UP000182661">
    <property type="component" value="Unassembled WGS sequence"/>
</dbReference>
<evidence type="ECO:0000259" key="7">
    <source>
        <dbReference type="Pfam" id="PF06429"/>
    </source>
</evidence>
<keyword evidence="10" id="KW-1185">Reference proteome</keyword>
<feature type="domain" description="Flagellar hook-associated protein FlgK helical" evidence="8">
    <location>
        <begin position="84"/>
        <end position="302"/>
    </location>
</feature>
<accession>A0A657LQX3</accession>
<dbReference type="GO" id="GO:0044780">
    <property type="term" value="P:bacterial-type flagellum assembly"/>
    <property type="evidence" value="ECO:0007669"/>
    <property type="project" value="InterPro"/>
</dbReference>
<keyword evidence="9" id="KW-0282">Flagellum</keyword>
<evidence type="ECO:0000313" key="10">
    <source>
        <dbReference type="Proteomes" id="UP000182661"/>
    </source>
</evidence>
<name>A0A657LQX3_9HYPH</name>
<keyword evidence="6" id="KW-0975">Bacterial flagellum</keyword>
<proteinExistence type="inferred from homology"/>
<evidence type="ECO:0000256" key="4">
    <source>
        <dbReference type="ARBA" id="ARBA00016244"/>
    </source>
</evidence>
<evidence type="ECO:0000256" key="1">
    <source>
        <dbReference type="ARBA" id="ARBA00004365"/>
    </source>
</evidence>
<dbReference type="PANTHER" id="PTHR30033:SF1">
    <property type="entry name" value="FLAGELLAR HOOK-ASSOCIATED PROTEIN 1"/>
    <property type="match status" value="1"/>
</dbReference>
<evidence type="ECO:0000256" key="6">
    <source>
        <dbReference type="ARBA" id="ARBA00023143"/>
    </source>
</evidence>
<keyword evidence="5" id="KW-0964">Secreted</keyword>
<evidence type="ECO:0000313" key="9">
    <source>
        <dbReference type="EMBL" id="OJF95397.1"/>
    </source>
</evidence>
<dbReference type="OrthoDB" id="7181295at2"/>
<dbReference type="Pfam" id="PF22638">
    <property type="entry name" value="FlgK_D1"/>
    <property type="match status" value="1"/>
</dbReference>
<comment type="similarity">
    <text evidence="3">Belongs to the flagella basal body rod proteins family.</text>
</comment>
<protein>
    <recommendedName>
        <fullName evidence="4">Flagellar hook-associated protein 1</fullName>
    </recommendedName>
</protein>
<evidence type="ECO:0000256" key="2">
    <source>
        <dbReference type="ARBA" id="ARBA00004613"/>
    </source>
</evidence>
<dbReference type="EMBL" id="LSRP01000094">
    <property type="protein sequence ID" value="OJF95397.1"/>
    <property type="molecule type" value="Genomic_DNA"/>
</dbReference>
<keyword evidence="9" id="KW-0966">Cell projection</keyword>
<dbReference type="InterPro" id="IPR002371">
    <property type="entry name" value="FlgK"/>
</dbReference>
<reference evidence="9 10" key="1">
    <citation type="submission" date="2016-02" db="EMBL/GenBank/DDBJ databases">
        <title>Genome sequencing of a beta-galactosidase producing bacteria Rhizobium sp. 59.</title>
        <authorList>
            <person name="Wang D."/>
            <person name="Kot W."/>
            <person name="Qin Y."/>
            <person name="Hansen L."/>
            <person name="Naqvi K."/>
            <person name="Rensing C."/>
        </authorList>
    </citation>
    <scope>NUCLEOTIDE SEQUENCE [LARGE SCALE GENOMIC DNA]</scope>
    <source>
        <strain evidence="9 10">59</strain>
    </source>
</reference>
<dbReference type="InterPro" id="IPR010930">
    <property type="entry name" value="Flg_bb/hook_C_dom"/>
</dbReference>
<sequence>MSLSAAINTAQQIFSNTGQQTAIVSKNIANSSNPDYVRRLAMMGVDAEGGYYIKIQRAQNEALFKQNITSISGATAQTRLLDGLTQMQAVFGGNDYGTSPSTYLATFRSSLQTYAASPGNITIASSTIADAKDLAYSISTSATAVQNIRADADKEILEQVGMLNGYLTQFETINNEIVGNLATGKDASDALDQRDRLLKQIAEIVGISTVTRSNMDTVIYSADGTVLFETLARKVTFTPSATFDATVTGNPIYVDGVALKAGTGGNTTSEGSLASLVQLRDDVAPKMQSQLDEVARMLVTMFKENGLPGLFTWSGGTIPTAGTIEPGIAASLQVNPLAEADPRILRDGGFNGLVSNTDGSAGYTALLDSYIVAMDTTQSFDTDADLGGSASIMTYASSSIGWLEQLRKSASTSNDNKTAMLAQTQQALSNQTGVSLDEELALMLDLEQSYKASAKLLSTVDEMLTTLLNTVR</sequence>
<dbReference type="SUPFAM" id="SSF64518">
    <property type="entry name" value="Phase 1 flagellin"/>
    <property type="match status" value="1"/>
</dbReference>
<organism evidence="9 10">
    <name type="scientific">Pararhizobium antarcticum</name>
    <dbReference type="NCBI Taxonomy" id="1798805"/>
    <lineage>
        <taxon>Bacteria</taxon>
        <taxon>Pseudomonadati</taxon>
        <taxon>Pseudomonadota</taxon>
        <taxon>Alphaproteobacteria</taxon>
        <taxon>Hyphomicrobiales</taxon>
        <taxon>Rhizobiaceae</taxon>
        <taxon>Rhizobium/Agrobacterium group</taxon>
        <taxon>Pararhizobium</taxon>
    </lineage>
</organism>
<comment type="subcellular location">
    <subcellularLocation>
        <location evidence="1">Bacterial flagellum</location>
    </subcellularLocation>
    <subcellularLocation>
        <location evidence="2">Secreted</location>
    </subcellularLocation>
</comment>
<dbReference type="GO" id="GO:0005198">
    <property type="term" value="F:structural molecule activity"/>
    <property type="evidence" value="ECO:0007669"/>
    <property type="project" value="InterPro"/>
</dbReference>
<dbReference type="PANTHER" id="PTHR30033">
    <property type="entry name" value="FLAGELLAR HOOK-ASSOCIATED PROTEIN 1"/>
    <property type="match status" value="1"/>
</dbReference>
<dbReference type="NCBIfam" id="TIGR02492">
    <property type="entry name" value="flgK_ends"/>
    <property type="match status" value="1"/>
</dbReference>
<evidence type="ECO:0000259" key="8">
    <source>
        <dbReference type="Pfam" id="PF22638"/>
    </source>
</evidence>
<evidence type="ECO:0000256" key="3">
    <source>
        <dbReference type="ARBA" id="ARBA00009677"/>
    </source>
</evidence>
<feature type="domain" description="Flagellar basal-body/hook protein C-terminal" evidence="7">
    <location>
        <begin position="430"/>
        <end position="469"/>
    </location>
</feature>
<keyword evidence="9" id="KW-0969">Cilium</keyword>